<geneLocation type="plasmid" evidence="2">
    <name>pb18-1</name>
</geneLocation>
<sequence length="93" mass="11170">MNIIDGYIVDTMRQFRKYKFTKTDVTQTMDKIVEEYRISHTVKNGKLPGNSEAPFQEYLQKLPLNAKVPRGKYFKDKSPFRRHTLLEEMWRIN</sequence>
<gene>
    <name evidence="1" type="ORF">FSC09_15975</name>
</gene>
<organism evidence="1 2">
    <name type="scientific">Acinetobacter indicus</name>
    <dbReference type="NCBI Taxonomy" id="756892"/>
    <lineage>
        <taxon>Bacteria</taxon>
        <taxon>Pseudomonadati</taxon>
        <taxon>Pseudomonadota</taxon>
        <taxon>Gammaproteobacteria</taxon>
        <taxon>Moraxellales</taxon>
        <taxon>Moraxellaceae</taxon>
        <taxon>Acinetobacter</taxon>
    </lineage>
</organism>
<keyword evidence="1" id="KW-0614">Plasmid</keyword>
<accession>A0A6C0Y6K7</accession>
<reference evidence="1 2" key="1">
    <citation type="submission" date="2019-09" db="EMBL/GenBank/DDBJ databases">
        <title>Non-baumannii Acinetobacter spp. carrying blaNDM-1 isolated in China.</title>
        <authorList>
            <person name="Cui C."/>
            <person name="Chen C."/>
            <person name="Sun J."/>
            <person name="Liu Y."/>
        </authorList>
    </citation>
    <scope>NUCLEOTIDE SEQUENCE [LARGE SCALE GENOMIC DNA]</scope>
    <source>
        <strain evidence="1 2">B18</strain>
        <plasmid evidence="2">pb18-1</plasmid>
    </source>
</reference>
<dbReference type="Proteomes" id="UP000503440">
    <property type="component" value="Plasmid pB18-1"/>
</dbReference>
<name>A0A6C0Y6K7_9GAMM</name>
<dbReference type="RefSeq" id="WP_163146546.1">
    <property type="nucleotide sequence ID" value="NZ_CP044456.1"/>
</dbReference>
<protein>
    <submittedName>
        <fullName evidence="1">Uncharacterized protein</fullName>
    </submittedName>
</protein>
<dbReference type="EMBL" id="CP044456">
    <property type="protein sequence ID" value="QIC71887.1"/>
    <property type="molecule type" value="Genomic_DNA"/>
</dbReference>
<proteinExistence type="predicted"/>
<evidence type="ECO:0000313" key="2">
    <source>
        <dbReference type="Proteomes" id="UP000503440"/>
    </source>
</evidence>
<dbReference type="AlphaFoldDB" id="A0A6C0Y6K7"/>
<evidence type="ECO:0000313" key="1">
    <source>
        <dbReference type="EMBL" id="QIC71887.1"/>
    </source>
</evidence>